<organism evidence="2 3">
    <name type="scientific">Penicillium roqueforti (strain FM164)</name>
    <dbReference type="NCBI Taxonomy" id="1365484"/>
    <lineage>
        <taxon>Eukaryota</taxon>
        <taxon>Fungi</taxon>
        <taxon>Dikarya</taxon>
        <taxon>Ascomycota</taxon>
        <taxon>Pezizomycotina</taxon>
        <taxon>Eurotiomycetes</taxon>
        <taxon>Eurotiomycetidae</taxon>
        <taxon>Eurotiales</taxon>
        <taxon>Aspergillaceae</taxon>
        <taxon>Penicillium</taxon>
    </lineage>
</organism>
<proteinExistence type="predicted"/>
<dbReference type="InterPro" id="IPR004843">
    <property type="entry name" value="Calcineurin-like_PHP"/>
</dbReference>
<dbReference type="Gene3D" id="3.60.21.10">
    <property type="match status" value="1"/>
</dbReference>
<dbReference type="GO" id="GO:0016787">
    <property type="term" value="F:hydrolase activity"/>
    <property type="evidence" value="ECO:0007669"/>
    <property type="project" value="InterPro"/>
</dbReference>
<dbReference type="InterPro" id="IPR029052">
    <property type="entry name" value="Metallo-depent_PP-like"/>
</dbReference>
<name>W6QH62_PENRF</name>
<evidence type="ECO:0000313" key="3">
    <source>
        <dbReference type="Proteomes" id="UP000030686"/>
    </source>
</evidence>
<dbReference type="OrthoDB" id="630188at2759"/>
<feature type="domain" description="Calcineurin-like phosphoesterase" evidence="1">
    <location>
        <begin position="33"/>
        <end position="122"/>
    </location>
</feature>
<dbReference type="InterPro" id="IPR051693">
    <property type="entry name" value="UPF0046_metallophosphoest"/>
</dbReference>
<evidence type="ECO:0000259" key="1">
    <source>
        <dbReference type="Pfam" id="PF00149"/>
    </source>
</evidence>
<evidence type="ECO:0000313" key="2">
    <source>
        <dbReference type="EMBL" id="CDM35750.1"/>
    </source>
</evidence>
<sequence length="196" mass="21586">MLYSWHKPIPALPLTNIPVAIICISDTHNTKPHVPDGDILIHAGDFTQSGSFQELQDALAWLRNLTHAIKIVIAGNHELLLDSAWDDSLGQAAFERAQLDWGDIIYLENGEASGTEWMVFNGLQEAYERTIATEGGLKNLLLATWELTKAIYLRPVVEAKCLLINPSIVGGLWVCGTMNGGSRSMSLYNVAILLFN</sequence>
<accession>W6QH62</accession>
<reference evidence="2" key="1">
    <citation type="journal article" date="2014" name="Nat. Commun.">
        <title>Multiple recent horizontal transfers of a large genomic region in cheese making fungi.</title>
        <authorList>
            <person name="Cheeseman K."/>
            <person name="Ropars J."/>
            <person name="Renault P."/>
            <person name="Dupont J."/>
            <person name="Gouzy J."/>
            <person name="Branca A."/>
            <person name="Abraham A.L."/>
            <person name="Ceppi M."/>
            <person name="Conseiller E."/>
            <person name="Debuchy R."/>
            <person name="Malagnac F."/>
            <person name="Goarin A."/>
            <person name="Silar P."/>
            <person name="Lacoste S."/>
            <person name="Sallet E."/>
            <person name="Bensimon A."/>
            <person name="Giraud T."/>
            <person name="Brygoo Y."/>
        </authorList>
    </citation>
    <scope>NUCLEOTIDE SEQUENCE [LARGE SCALE GENOMIC DNA]</scope>
    <source>
        <strain evidence="2">FM164</strain>
    </source>
</reference>
<dbReference type="AlphaFoldDB" id="W6QH62"/>
<dbReference type="PANTHER" id="PTHR12905:SF0">
    <property type="entry name" value="CALCINEURIN-LIKE PHOSPHOESTERASE DOMAIN-CONTAINING PROTEIN"/>
    <property type="match status" value="1"/>
</dbReference>
<keyword evidence="3" id="KW-1185">Reference proteome</keyword>
<gene>
    <name evidence="2" type="ORF">PROQFM164_S04g000631</name>
</gene>
<dbReference type="Proteomes" id="UP000030686">
    <property type="component" value="Unassembled WGS sequence"/>
</dbReference>
<dbReference type="EMBL" id="HG792018">
    <property type="protein sequence ID" value="CDM35750.1"/>
    <property type="molecule type" value="Genomic_DNA"/>
</dbReference>
<dbReference type="PANTHER" id="PTHR12905">
    <property type="entry name" value="METALLOPHOSPHOESTERASE"/>
    <property type="match status" value="1"/>
</dbReference>
<dbReference type="SUPFAM" id="SSF56300">
    <property type="entry name" value="Metallo-dependent phosphatases"/>
    <property type="match status" value="1"/>
</dbReference>
<protein>
    <submittedName>
        <fullName evidence="2">Metallophosphoesterase domain</fullName>
    </submittedName>
</protein>
<dbReference type="Pfam" id="PF00149">
    <property type="entry name" value="Metallophos"/>
    <property type="match status" value="1"/>
</dbReference>